<dbReference type="AlphaFoldDB" id="X1DH92"/>
<dbReference type="EMBL" id="BARU01000398">
    <property type="protein sequence ID" value="GAH20251.1"/>
    <property type="molecule type" value="Genomic_DNA"/>
</dbReference>
<dbReference type="PANTHER" id="PTHR43346:SF1">
    <property type="entry name" value="QUERCETIN 2,3-DIOXYGENASE-RELATED"/>
    <property type="match status" value="1"/>
</dbReference>
<dbReference type="PANTHER" id="PTHR43346">
    <property type="entry name" value="LIGAND BINDING DOMAIN PROTEIN, PUTATIVE (AFU_ORTHOLOGUE AFUA_6G14370)-RELATED"/>
    <property type="match status" value="1"/>
</dbReference>
<dbReference type="InterPro" id="IPR013096">
    <property type="entry name" value="Cupin_2"/>
</dbReference>
<evidence type="ECO:0000313" key="2">
    <source>
        <dbReference type="EMBL" id="GAH20251.1"/>
    </source>
</evidence>
<proteinExistence type="predicted"/>
<comment type="caution">
    <text evidence="2">The sequence shown here is derived from an EMBL/GenBank/DDBJ whole genome shotgun (WGS) entry which is preliminary data.</text>
</comment>
<gene>
    <name evidence="2" type="ORF">S03H2_01381</name>
</gene>
<dbReference type="InterPro" id="IPR014710">
    <property type="entry name" value="RmlC-like_jellyroll"/>
</dbReference>
<evidence type="ECO:0000259" key="1">
    <source>
        <dbReference type="Pfam" id="PF07883"/>
    </source>
</evidence>
<dbReference type="Pfam" id="PF07883">
    <property type="entry name" value="Cupin_2"/>
    <property type="match status" value="1"/>
</dbReference>
<name>X1DH92_9ZZZZ</name>
<accession>X1DH92</accession>
<feature type="domain" description="Cupin type-2" evidence="1">
    <location>
        <begin position="31"/>
        <end position="99"/>
    </location>
</feature>
<reference evidence="2" key="1">
    <citation type="journal article" date="2014" name="Front. Microbiol.">
        <title>High frequency of phylogenetically diverse reductive dehalogenase-homologous genes in deep subseafloor sedimentary metagenomes.</title>
        <authorList>
            <person name="Kawai M."/>
            <person name="Futagami T."/>
            <person name="Toyoda A."/>
            <person name="Takaki Y."/>
            <person name="Nishi S."/>
            <person name="Hori S."/>
            <person name="Arai W."/>
            <person name="Tsubouchi T."/>
            <person name="Morono Y."/>
            <person name="Uchiyama I."/>
            <person name="Ito T."/>
            <person name="Fujiyama A."/>
            <person name="Inagaki F."/>
            <person name="Takami H."/>
        </authorList>
    </citation>
    <scope>NUCLEOTIDE SEQUENCE</scope>
    <source>
        <strain evidence="2">Expedition CK06-06</strain>
    </source>
</reference>
<protein>
    <recommendedName>
        <fullName evidence="1">Cupin type-2 domain-containing protein</fullName>
    </recommendedName>
</protein>
<dbReference type="InterPro" id="IPR052538">
    <property type="entry name" value="Flavonoid_dioxygenase-like"/>
</dbReference>
<dbReference type="Gene3D" id="2.60.120.10">
    <property type="entry name" value="Jelly Rolls"/>
    <property type="match status" value="1"/>
</dbReference>
<sequence>MQRVNEYECKFRGGDWGVKYIIRGPRIDWGIILLKPGQTMGVHGHREVEETFYFIKGSPKMLVDDVEYRIKEGDAFRIEPLEKHDIVNDTPNEVKVIFIKTPYLPQDKITY</sequence>
<dbReference type="InterPro" id="IPR011051">
    <property type="entry name" value="RmlC_Cupin_sf"/>
</dbReference>
<organism evidence="2">
    <name type="scientific">marine sediment metagenome</name>
    <dbReference type="NCBI Taxonomy" id="412755"/>
    <lineage>
        <taxon>unclassified sequences</taxon>
        <taxon>metagenomes</taxon>
        <taxon>ecological metagenomes</taxon>
    </lineage>
</organism>
<dbReference type="SUPFAM" id="SSF51182">
    <property type="entry name" value="RmlC-like cupins"/>
    <property type="match status" value="1"/>
</dbReference>